<evidence type="ECO:0000313" key="3">
    <source>
        <dbReference type="Proteomes" id="UP000193642"/>
    </source>
</evidence>
<keyword evidence="1" id="KW-0812">Transmembrane</keyword>
<accession>A0A1Y2CWI9</accession>
<evidence type="ECO:0000313" key="2">
    <source>
        <dbReference type="EMBL" id="ORY51399.1"/>
    </source>
</evidence>
<dbReference type="Proteomes" id="UP000193642">
    <property type="component" value="Unassembled WGS sequence"/>
</dbReference>
<dbReference type="AlphaFoldDB" id="A0A1Y2CWI9"/>
<feature type="transmembrane region" description="Helical" evidence="1">
    <location>
        <begin position="272"/>
        <end position="295"/>
    </location>
</feature>
<feature type="transmembrane region" description="Helical" evidence="1">
    <location>
        <begin position="213"/>
        <end position="238"/>
    </location>
</feature>
<keyword evidence="1" id="KW-1133">Transmembrane helix</keyword>
<comment type="caution">
    <text evidence="2">The sequence shown here is derived from an EMBL/GenBank/DDBJ whole genome shotgun (WGS) entry which is preliminary data.</text>
</comment>
<dbReference type="InterPro" id="IPR027948">
    <property type="entry name" value="DUF4436"/>
</dbReference>
<keyword evidence="1" id="KW-0472">Membrane</keyword>
<dbReference type="STRING" id="329046.A0A1Y2CWI9"/>
<gene>
    <name evidence="2" type="ORF">BCR33DRAFT_733725</name>
</gene>
<sequence>MPEVFPRKKFIAIILGTALAVAAIIAGLTAIAITAKNKSKGREDSYVTSAVLNPKTDTFLEIDASLSAVDVNGATAKLKLTFALSVQVSNFSLPDSLVQPNPKQSLYYETKYPMNVTVGGQTFSFAAGRALLSQSVTVPIDGDFNMYPFDEFLLTFNAAGTYGAKQDPLPILLVLFGSPNGFDVTFDSAVEDATNTQVYGVAKVDRNITVRAFAILIILTMWFLALAAVIFTACLYIFNQTPVPPTVGFHIALLFAMPGVRNTMPQAPAIGALIDQMALVWCMCILAGCVLLQYFKLGYPMVTTGKQ</sequence>
<evidence type="ECO:0000256" key="1">
    <source>
        <dbReference type="SAM" id="Phobius"/>
    </source>
</evidence>
<keyword evidence="3" id="KW-1185">Reference proteome</keyword>
<feature type="transmembrane region" description="Helical" evidence="1">
    <location>
        <begin position="12"/>
        <end position="33"/>
    </location>
</feature>
<proteinExistence type="predicted"/>
<reference evidence="2 3" key="1">
    <citation type="submission" date="2016-07" db="EMBL/GenBank/DDBJ databases">
        <title>Pervasive Adenine N6-methylation of Active Genes in Fungi.</title>
        <authorList>
            <consortium name="DOE Joint Genome Institute"/>
            <person name="Mondo S.J."/>
            <person name="Dannebaum R.O."/>
            <person name="Kuo R.C."/>
            <person name="Labutti K."/>
            <person name="Haridas S."/>
            <person name="Kuo A."/>
            <person name="Salamov A."/>
            <person name="Ahrendt S.R."/>
            <person name="Lipzen A."/>
            <person name="Sullivan W."/>
            <person name="Andreopoulos W.B."/>
            <person name="Clum A."/>
            <person name="Lindquist E."/>
            <person name="Daum C."/>
            <person name="Ramamoorthy G.K."/>
            <person name="Gryganskyi A."/>
            <person name="Culley D."/>
            <person name="Magnuson J.K."/>
            <person name="James T.Y."/>
            <person name="O'Malley M.A."/>
            <person name="Stajich J.E."/>
            <person name="Spatafora J.W."/>
            <person name="Visel A."/>
            <person name="Grigoriev I.V."/>
        </authorList>
    </citation>
    <scope>NUCLEOTIDE SEQUENCE [LARGE SCALE GENOMIC DNA]</scope>
    <source>
        <strain evidence="2 3">JEL800</strain>
    </source>
</reference>
<organism evidence="2 3">
    <name type="scientific">Rhizoclosmatium globosum</name>
    <dbReference type="NCBI Taxonomy" id="329046"/>
    <lineage>
        <taxon>Eukaryota</taxon>
        <taxon>Fungi</taxon>
        <taxon>Fungi incertae sedis</taxon>
        <taxon>Chytridiomycota</taxon>
        <taxon>Chytridiomycota incertae sedis</taxon>
        <taxon>Chytridiomycetes</taxon>
        <taxon>Chytridiales</taxon>
        <taxon>Chytriomycetaceae</taxon>
        <taxon>Rhizoclosmatium</taxon>
    </lineage>
</organism>
<dbReference type="Pfam" id="PF14494">
    <property type="entry name" value="DUF4436"/>
    <property type="match status" value="1"/>
</dbReference>
<dbReference type="EMBL" id="MCGO01000005">
    <property type="protein sequence ID" value="ORY51399.1"/>
    <property type="molecule type" value="Genomic_DNA"/>
</dbReference>
<dbReference type="OrthoDB" id="5594013at2759"/>
<evidence type="ECO:0008006" key="4">
    <source>
        <dbReference type="Google" id="ProtNLM"/>
    </source>
</evidence>
<protein>
    <recommendedName>
        <fullName evidence="4">DUF4436 domain-containing protein</fullName>
    </recommendedName>
</protein>
<name>A0A1Y2CWI9_9FUNG</name>